<feature type="region of interest" description="Disordered" evidence="1">
    <location>
        <begin position="116"/>
        <end position="137"/>
    </location>
</feature>
<evidence type="ECO:0000256" key="1">
    <source>
        <dbReference type="SAM" id="MobiDB-lite"/>
    </source>
</evidence>
<name>A0A2G8JQI8_STIJA</name>
<dbReference type="EMBL" id="MRZV01001416">
    <property type="protein sequence ID" value="PIK38016.1"/>
    <property type="molecule type" value="Genomic_DNA"/>
</dbReference>
<evidence type="ECO:0000313" key="3">
    <source>
        <dbReference type="Proteomes" id="UP000230750"/>
    </source>
</evidence>
<evidence type="ECO:0000313" key="2">
    <source>
        <dbReference type="EMBL" id="PIK38016.1"/>
    </source>
</evidence>
<comment type="caution">
    <text evidence="2">The sequence shown here is derived from an EMBL/GenBank/DDBJ whole genome shotgun (WGS) entry which is preliminary data.</text>
</comment>
<organism evidence="2 3">
    <name type="scientific">Stichopus japonicus</name>
    <name type="common">Sea cucumber</name>
    <dbReference type="NCBI Taxonomy" id="307972"/>
    <lineage>
        <taxon>Eukaryota</taxon>
        <taxon>Metazoa</taxon>
        <taxon>Echinodermata</taxon>
        <taxon>Eleutherozoa</taxon>
        <taxon>Echinozoa</taxon>
        <taxon>Holothuroidea</taxon>
        <taxon>Aspidochirotacea</taxon>
        <taxon>Aspidochirotida</taxon>
        <taxon>Stichopodidae</taxon>
        <taxon>Apostichopus</taxon>
    </lineage>
</organism>
<proteinExistence type="predicted"/>
<dbReference type="Proteomes" id="UP000230750">
    <property type="component" value="Unassembled WGS sequence"/>
</dbReference>
<sequence length="188" mass="22476">MDDSDEISELNDDDLLNKFLSYLRENFDDEEKKLMIQQLLKDGGYQLDEDGDLDIGDFVFQSAPDDTDFGERQLFNDYSPLDHSKKNSVTSRQDKKTHIHKAWRISTIIDVTKTMEPTDDHTKESEEKEIQRRNAKPAERRIFTRKYRKLILPEEEDCIKQYMDNELQRMRPRKSILWFGPRWIHQSC</sequence>
<gene>
    <name evidence="2" type="ORF">BSL78_25150</name>
</gene>
<protein>
    <submittedName>
        <fullName evidence="2">Uncharacterized protein</fullName>
    </submittedName>
</protein>
<keyword evidence="3" id="KW-1185">Reference proteome</keyword>
<accession>A0A2G8JQI8</accession>
<reference evidence="2 3" key="1">
    <citation type="journal article" date="2017" name="PLoS Biol.">
        <title>The sea cucumber genome provides insights into morphological evolution and visceral regeneration.</title>
        <authorList>
            <person name="Zhang X."/>
            <person name="Sun L."/>
            <person name="Yuan J."/>
            <person name="Sun Y."/>
            <person name="Gao Y."/>
            <person name="Zhang L."/>
            <person name="Li S."/>
            <person name="Dai H."/>
            <person name="Hamel J.F."/>
            <person name="Liu C."/>
            <person name="Yu Y."/>
            <person name="Liu S."/>
            <person name="Lin W."/>
            <person name="Guo K."/>
            <person name="Jin S."/>
            <person name="Xu P."/>
            <person name="Storey K.B."/>
            <person name="Huan P."/>
            <person name="Zhang T."/>
            <person name="Zhou Y."/>
            <person name="Zhang J."/>
            <person name="Lin C."/>
            <person name="Li X."/>
            <person name="Xing L."/>
            <person name="Huo D."/>
            <person name="Sun M."/>
            <person name="Wang L."/>
            <person name="Mercier A."/>
            <person name="Li F."/>
            <person name="Yang H."/>
            <person name="Xiang J."/>
        </authorList>
    </citation>
    <scope>NUCLEOTIDE SEQUENCE [LARGE SCALE GENOMIC DNA]</scope>
    <source>
        <strain evidence="2">Shaxun</strain>
        <tissue evidence="2">Muscle</tissue>
    </source>
</reference>
<dbReference type="AlphaFoldDB" id="A0A2G8JQI8"/>